<dbReference type="PANTHER" id="PTHR45865:SF1">
    <property type="entry name" value="E3 UBIQUITIN-PROTEIN LIGASE SHPRH"/>
    <property type="match status" value="1"/>
</dbReference>
<dbReference type="InterPro" id="IPR052583">
    <property type="entry name" value="ATP-helicase/E3_Ub-Ligase"/>
</dbReference>
<dbReference type="CDD" id="cd15517">
    <property type="entry name" value="PHD_TCF19_like"/>
    <property type="match status" value="1"/>
</dbReference>
<dbReference type="Pfam" id="PF00176">
    <property type="entry name" value="SNF2-rel_dom"/>
    <property type="match status" value="1"/>
</dbReference>
<keyword evidence="9" id="KW-0347">Helicase</keyword>
<keyword evidence="10" id="KW-1185">Reference proteome</keyword>
<dbReference type="InterPro" id="IPR014001">
    <property type="entry name" value="Helicase_ATP-bd"/>
</dbReference>
<dbReference type="Gene3D" id="3.30.40.10">
    <property type="entry name" value="Zinc/RING finger domain, C3HC4 (zinc finger)"/>
    <property type="match status" value="2"/>
</dbReference>
<feature type="compositionally biased region" description="Acidic residues" evidence="6">
    <location>
        <begin position="102"/>
        <end position="111"/>
    </location>
</feature>
<dbReference type="InterPro" id="IPR013083">
    <property type="entry name" value="Znf_RING/FYVE/PHD"/>
</dbReference>
<dbReference type="CDD" id="cd18793">
    <property type="entry name" value="SF2_C_SNF"/>
    <property type="match status" value="1"/>
</dbReference>
<dbReference type="InterPro" id="IPR000330">
    <property type="entry name" value="SNF2_N"/>
</dbReference>
<dbReference type="InterPro" id="IPR001841">
    <property type="entry name" value="Znf_RING"/>
</dbReference>
<evidence type="ECO:0000313" key="9">
    <source>
        <dbReference type="EMBL" id="EWM26996.1"/>
    </source>
</evidence>
<feature type="region of interest" description="Disordered" evidence="6">
    <location>
        <begin position="1846"/>
        <end position="1866"/>
    </location>
</feature>
<dbReference type="Pfam" id="PF00628">
    <property type="entry name" value="PHD"/>
    <property type="match status" value="1"/>
</dbReference>
<dbReference type="SMART" id="SM00249">
    <property type="entry name" value="PHD"/>
    <property type="match status" value="1"/>
</dbReference>
<dbReference type="Pfam" id="PF00271">
    <property type="entry name" value="Helicase_C"/>
    <property type="match status" value="1"/>
</dbReference>
<reference evidence="9 10" key="1">
    <citation type="journal article" date="2014" name="Mol. Plant">
        <title>Chromosome Scale Genome Assembly and Transcriptome Profiling of Nannochloropsis gaditana in Nitrogen Depletion.</title>
        <authorList>
            <person name="Corteggiani Carpinelli E."/>
            <person name="Telatin A."/>
            <person name="Vitulo N."/>
            <person name="Forcato C."/>
            <person name="D'Angelo M."/>
            <person name="Schiavon R."/>
            <person name="Vezzi A."/>
            <person name="Giacometti G.M."/>
            <person name="Morosinotto T."/>
            <person name="Valle G."/>
        </authorList>
    </citation>
    <scope>NUCLEOTIDE SEQUENCE [LARGE SCALE GENOMIC DNA]</scope>
    <source>
        <strain evidence="9 10">B-31</strain>
    </source>
</reference>
<sequence length="2343" mass="262547">MGRTKARPRRVGSLFEHNEWVENRERQGLSRLDAALQEANEANNDFLPRSAFAPCRGGAASGDVAVAPDAGRRRSGQWKGKVNHRDIEGMLNDYDYNMATGEDAEEGGDEDVEKRREEEEREEADGMEEVYEEAAAARLGHRHPRRYRSAMVTTKVSADQAERLQALDGREETRKRRRLYREGKRVPMPTQEDQECSPLEVSDEFQSHIRLALPVPAGEKELRALLVRRRSFSQAAAQDCRGRPLATVLIPATVSARRTLRVSLAENMATLVLEGDAPQLLGVKDCESWDLLQSLCEATPPFAYYEAISDGRAVHLDIYLTARTLALASPSNEPPVKSVHLKRLRRLLELFFPAVLPELSTYYKPFPITLGTPAEPGGAGKGVIEEEESSKRAVPFDPADLYRCLEEYKAARLVQRERLPCLVQQSQASPNQGQAREEEPSVPGLKVTLRPYQARAVEWMQCREQARDYFAPRAPSPSGSHAENPEDDMDEENLLGHGWIKLLLPNPVPDPSASFVYYNPISVSLSHRWPVMWEPRALKGGILADEMGLGKTIEVMALVLSHRYLGGEKAAKEAKGSSLGCHEKRGRGNPEKGGNCAPMHNGSPNKEAISLDEDRIVKEGDGNDGGGGNPGREGSGGKDRKRGHDERRHRGRAEEGLVDRTEYVCPCGRDRRGEAWLQCDACKHWAHVRCAGLSSSAEAEALPAFVCEVCHGLERFQSPSPVPATLIVTPQLICGQWEEEFKSRIQEGSAQLRVVTYRGVAETSRSWEWEERRLLDPDVLGNEYDIVLTTFDVLAKDLGHTDSCFLPPSRGETGRQLRNRKKYRVQPSPLASMVWWRICLDEAQMIEASAAAAARMALRLKTVHRWCVSGTPIWKGNLDDLYGLLLFLQVSPFDRRSWWRHAIELLHEKGDPDAASRLHRLLSAIMWRTSKKSVLDQLALPPQTERTRILHFSQVERAYYQTQYKECIGKVRDVVRKIKRMQQQQQQRTSGRAQELTKRKLSATTALESCAGPLLRLRQACCHPQIGAGGLGGLRKGRGIMTMQEVLEKLEEDEKLRCEETQRLLMMELSGLGSMARIKGELWERERGKQRDESEKDTKGKGTPAKASTSPSAQDVREEGNARESDGRSKAHCTKKAGQEHGGISGKLKFLMEAASYYEKALLTAERNRQPVPIGGVEGLEGAPRFKGRESRDVDAGNDGRMEGRKKQWTVINLEWEMKQELKEGNTVEEGVLDVDAVRQKISQNEDLHPASTWTATELSPLWASVTFQGGNKKIMGLRVWPLVNSEDSGGEEAQTKVEDLVYMPGKCRLMACCSPEGALFVEAGVFDLKELMREEGDKGTGKEGKDGGMGGKLILGFNMLAAKTWKLEVLDVIRSEGRREEGKEGGIIKTGMKVQLLVADIEVDPLQILHVTTNLHRVFKEIKGIAGGEVDSGSHSAKIVSSLLSPPNSPSPANEGVTASTQAKHEQESERLMSTDVGVMVRRYEDVYQLHIAEKIEWLDARVRAVTQRECNLARLMHQANRQHFASASQALDALDGEIDKLRKRGGKAAGQGRIVWWEWTLNELMVRGDLLDPKADLLRRLKVESSGPQFPAFHDYHGLMMAIKLKSKDLDETRTRVNALLRRVLVDNPSEGERQRNSDCGVCRKDWGKSGPLCHICELEKHLKAYEEKLHAYREQRQQNGHTVGTFKHSCCTHRLLYSVLLPWLRHQALKRKSNPEWQHAWEEAMVDNRKEELLERERKMAKRFWNSGFDLLSKLDEVACSALSLELAQEGEIFKDMSSEQRKLVVFPHEVDVKKEEYRMQVAKYEVELRERKGYLKYLQNIAKNEARAAERNAAMARKMQKEVKSSASSERKDGAFREGPRIPTSIDPCASSGILQGNDEEGEEDNVNLCFVCFEEYTVINPREVLPCAHHLCKTCLRQLLGKRAQNKCPKCRRNFHRKACAEVQESREGECKDMEEDRKDIRVGEDELYMDEAVQEEGDEEEEEEEEEDDEGPRVEGSWGTKITALVSEVLRLPVEDKCLIFSEWDEMLDIVQQALQTNRIDIVRLKGERTAGRVRQEFRENESVRCMLLNLKSGAKGLTLVEANHVFLLEPIFNAATEAQAVNRVFRIGQTKPTVIHRFVVRNTIEENVEKMRQSKVAAAGGESAVLSAVKKQGKTRKTDVELDVEEMEKLFATTPRVIRRSIMSSPDIASGATVDRMASSVGGGHRNGRRPWQRKINMDRAGEGSSLSNLVNVRRYDGGDGEGMATEEEDGTSGAVECATSDSSGQDGAVRAVQAGTVQSGGENRNVDPHTEMIVDNNNFEEREVTRGGRRLGGAAVAGRGRGCSRSVLLRQSDGI</sequence>
<feature type="region of interest" description="Disordered" evidence="6">
    <location>
        <begin position="1442"/>
        <end position="1472"/>
    </location>
</feature>
<dbReference type="PROSITE" id="PS00518">
    <property type="entry name" value="ZF_RING_1"/>
    <property type="match status" value="1"/>
</dbReference>
<feature type="domain" description="RING-type" evidence="7">
    <location>
        <begin position="1894"/>
        <end position="1937"/>
    </location>
</feature>
<name>W7U2C9_9STRA</name>
<dbReference type="SUPFAM" id="SSF57850">
    <property type="entry name" value="RING/U-box"/>
    <property type="match status" value="1"/>
</dbReference>
<dbReference type="GO" id="GO:0016787">
    <property type="term" value="F:hydrolase activity"/>
    <property type="evidence" value="ECO:0007669"/>
    <property type="project" value="UniProtKB-KW"/>
</dbReference>
<dbReference type="OrthoDB" id="207401at2759"/>
<feature type="domain" description="Helicase C-terminal" evidence="8">
    <location>
        <begin position="2007"/>
        <end position="2175"/>
    </location>
</feature>
<dbReference type="EMBL" id="AZIL01000527">
    <property type="protein sequence ID" value="EWM26996.1"/>
    <property type="molecule type" value="Genomic_DNA"/>
</dbReference>
<keyword evidence="9" id="KW-0547">Nucleotide-binding</keyword>
<evidence type="ECO:0000256" key="6">
    <source>
        <dbReference type="SAM" id="MobiDB-lite"/>
    </source>
</evidence>
<dbReference type="Gene3D" id="3.40.50.10810">
    <property type="entry name" value="Tandem AAA-ATPase domain"/>
    <property type="match status" value="2"/>
</dbReference>
<evidence type="ECO:0000256" key="3">
    <source>
        <dbReference type="ARBA" id="ARBA00022801"/>
    </source>
</evidence>
<protein>
    <submittedName>
        <fullName evidence="9">Snf2 histone linker phd ring helicase</fullName>
    </submittedName>
</protein>
<dbReference type="InterPro" id="IPR017907">
    <property type="entry name" value="Znf_RING_CS"/>
</dbReference>
<feature type="region of interest" description="Disordered" evidence="6">
    <location>
        <begin position="2245"/>
        <end position="2275"/>
    </location>
</feature>
<feature type="region of interest" description="Disordered" evidence="6">
    <location>
        <begin position="1081"/>
        <end position="1142"/>
    </location>
</feature>
<feature type="region of interest" description="Disordered" evidence="6">
    <location>
        <begin position="571"/>
        <end position="653"/>
    </location>
</feature>
<feature type="region of interest" description="Disordered" evidence="6">
    <location>
        <begin position="470"/>
        <end position="491"/>
    </location>
</feature>
<dbReference type="Proteomes" id="UP000019335">
    <property type="component" value="Chromosome 7"/>
</dbReference>
<dbReference type="InterPro" id="IPR011011">
    <property type="entry name" value="Znf_FYVE_PHD"/>
</dbReference>
<dbReference type="InterPro" id="IPR001965">
    <property type="entry name" value="Znf_PHD"/>
</dbReference>
<evidence type="ECO:0000259" key="7">
    <source>
        <dbReference type="PROSITE" id="PS50089"/>
    </source>
</evidence>
<feature type="region of interest" description="Disordered" evidence="6">
    <location>
        <begin position="1174"/>
        <end position="1201"/>
    </location>
</feature>
<dbReference type="PANTHER" id="PTHR45865">
    <property type="entry name" value="E3 UBIQUITIN-PROTEIN LIGASE SHPRH FAMILY MEMBER"/>
    <property type="match status" value="1"/>
</dbReference>
<dbReference type="InterPro" id="IPR001650">
    <property type="entry name" value="Helicase_C-like"/>
</dbReference>
<evidence type="ECO:0000256" key="4">
    <source>
        <dbReference type="ARBA" id="ARBA00022833"/>
    </source>
</evidence>
<feature type="compositionally biased region" description="Acidic residues" evidence="6">
    <location>
        <begin position="1971"/>
        <end position="1996"/>
    </location>
</feature>
<dbReference type="InterPro" id="IPR027417">
    <property type="entry name" value="P-loop_NTPase"/>
</dbReference>
<feature type="compositionally biased region" description="Basic and acidic residues" evidence="6">
    <location>
        <begin position="571"/>
        <end position="590"/>
    </location>
</feature>
<organism evidence="9 10">
    <name type="scientific">Nannochloropsis gaditana</name>
    <dbReference type="NCBI Taxonomy" id="72520"/>
    <lineage>
        <taxon>Eukaryota</taxon>
        <taxon>Sar</taxon>
        <taxon>Stramenopiles</taxon>
        <taxon>Ochrophyta</taxon>
        <taxon>Eustigmatophyceae</taxon>
        <taxon>Eustigmatales</taxon>
        <taxon>Monodopsidaceae</taxon>
        <taxon>Nannochloropsis</taxon>
    </lineage>
</organism>
<feature type="region of interest" description="Disordered" evidence="6">
    <location>
        <begin position="1967"/>
        <end position="2003"/>
    </location>
</feature>
<feature type="compositionally biased region" description="Basic and acidic residues" evidence="6">
    <location>
        <begin position="612"/>
        <end position="621"/>
    </location>
</feature>
<dbReference type="InterPro" id="IPR019787">
    <property type="entry name" value="Znf_PHD-finger"/>
</dbReference>
<feature type="compositionally biased region" description="Basic and acidic residues" evidence="6">
    <location>
        <begin position="1115"/>
        <end position="1129"/>
    </location>
</feature>
<dbReference type="GO" id="GO:0004386">
    <property type="term" value="F:helicase activity"/>
    <property type="evidence" value="ECO:0007669"/>
    <property type="project" value="UniProtKB-KW"/>
</dbReference>
<dbReference type="GO" id="GO:0008270">
    <property type="term" value="F:zinc ion binding"/>
    <property type="evidence" value="ECO:0007669"/>
    <property type="project" value="UniProtKB-KW"/>
</dbReference>
<evidence type="ECO:0000256" key="5">
    <source>
        <dbReference type="PROSITE-ProRule" id="PRU00175"/>
    </source>
</evidence>
<dbReference type="SMART" id="SM00184">
    <property type="entry name" value="RING"/>
    <property type="match status" value="1"/>
</dbReference>
<comment type="caution">
    <text evidence="9">The sequence shown here is derived from an EMBL/GenBank/DDBJ whole genome shotgun (WGS) entry which is preliminary data.</text>
</comment>
<dbReference type="InterPro" id="IPR038718">
    <property type="entry name" value="SNF2-like_sf"/>
</dbReference>
<gene>
    <name evidence="9" type="ORF">Naga_100079g10</name>
</gene>
<keyword evidence="2 5" id="KW-0863">Zinc-finger</keyword>
<evidence type="ECO:0000256" key="2">
    <source>
        <dbReference type="ARBA" id="ARBA00022771"/>
    </source>
</evidence>
<evidence type="ECO:0000313" key="10">
    <source>
        <dbReference type="Proteomes" id="UP000019335"/>
    </source>
</evidence>
<dbReference type="SUPFAM" id="SSF57903">
    <property type="entry name" value="FYVE/PHD zinc finger"/>
    <property type="match status" value="1"/>
</dbReference>
<dbReference type="Gene3D" id="3.40.50.300">
    <property type="entry name" value="P-loop containing nucleotide triphosphate hydrolases"/>
    <property type="match status" value="1"/>
</dbReference>
<keyword evidence="9" id="KW-0067">ATP-binding</keyword>
<dbReference type="GO" id="GO:0005524">
    <property type="term" value="F:ATP binding"/>
    <property type="evidence" value="ECO:0007669"/>
    <property type="project" value="InterPro"/>
</dbReference>
<dbReference type="PROSITE" id="PS50089">
    <property type="entry name" value="ZF_RING_2"/>
    <property type="match status" value="1"/>
</dbReference>
<dbReference type="Pfam" id="PF13639">
    <property type="entry name" value="zf-RING_2"/>
    <property type="match status" value="1"/>
</dbReference>
<proteinExistence type="predicted"/>
<dbReference type="SMART" id="SM00490">
    <property type="entry name" value="HELICc"/>
    <property type="match status" value="1"/>
</dbReference>
<evidence type="ECO:0000259" key="8">
    <source>
        <dbReference type="PROSITE" id="PS51194"/>
    </source>
</evidence>
<dbReference type="SMART" id="SM00487">
    <property type="entry name" value="DEXDc"/>
    <property type="match status" value="1"/>
</dbReference>
<feature type="compositionally biased region" description="Basic and acidic residues" evidence="6">
    <location>
        <begin position="1846"/>
        <end position="1864"/>
    </location>
</feature>
<feature type="compositionally biased region" description="Gly residues" evidence="6">
    <location>
        <begin position="623"/>
        <end position="634"/>
    </location>
</feature>
<keyword evidence="3" id="KW-0378">Hydrolase</keyword>
<feature type="region of interest" description="Disordered" evidence="6">
    <location>
        <begin position="99"/>
        <end position="127"/>
    </location>
</feature>
<evidence type="ECO:0000256" key="1">
    <source>
        <dbReference type="ARBA" id="ARBA00022723"/>
    </source>
</evidence>
<keyword evidence="1" id="KW-0479">Metal-binding</keyword>
<keyword evidence="4" id="KW-0862">Zinc</keyword>
<accession>W7U2C9</accession>
<dbReference type="PROSITE" id="PS51194">
    <property type="entry name" value="HELICASE_CTER"/>
    <property type="match status" value="1"/>
</dbReference>
<feature type="compositionally biased region" description="Basic and acidic residues" evidence="6">
    <location>
        <begin position="635"/>
        <end position="653"/>
    </location>
</feature>
<feature type="compositionally biased region" description="Basic and acidic residues" evidence="6">
    <location>
        <begin position="1187"/>
        <end position="1201"/>
    </location>
</feature>
<dbReference type="InterPro" id="IPR049730">
    <property type="entry name" value="SNF2/RAD54-like_C"/>
</dbReference>
<feature type="compositionally biased region" description="Basic and acidic residues" evidence="6">
    <location>
        <begin position="1081"/>
        <end position="1100"/>
    </location>
</feature>
<dbReference type="SUPFAM" id="SSF52540">
    <property type="entry name" value="P-loop containing nucleoside triphosphate hydrolases"/>
    <property type="match status" value="2"/>
</dbReference>